<evidence type="ECO:0000256" key="1">
    <source>
        <dbReference type="SAM" id="MobiDB-lite"/>
    </source>
</evidence>
<feature type="region of interest" description="Disordered" evidence="1">
    <location>
        <begin position="14"/>
        <end position="40"/>
    </location>
</feature>
<dbReference type="EMBL" id="JXTB01000256">
    <property type="protein sequence ID" value="PON49700.1"/>
    <property type="molecule type" value="Genomic_DNA"/>
</dbReference>
<sequence length="259" mass="29329">LSLISTSLSLISRVSRRQRRQRHRRRNRSKSRSYSSSTASTKAMVNFTVNGALKRRTALLLAPLEPPLRQTVAAVVKNNSLRLRLRPRTRQVQANPIFLTEEVVRDRQVSQVGQLAYPGRNGAAHHVVAQVQLLQVEQARHAVRNGAHDLVKANVEHFELVEKPYLLGQTAGQVGVREDKLFQRVCEVYYARRYHEFLSLSVVVVGEDEDRSRGRRGQRLGDVQAREAVVVDEDGVELLGEEFGREWALEVVEADVEVV</sequence>
<proteinExistence type="predicted"/>
<organism evidence="2 3">
    <name type="scientific">Parasponia andersonii</name>
    <name type="common">Sponia andersonii</name>
    <dbReference type="NCBI Taxonomy" id="3476"/>
    <lineage>
        <taxon>Eukaryota</taxon>
        <taxon>Viridiplantae</taxon>
        <taxon>Streptophyta</taxon>
        <taxon>Embryophyta</taxon>
        <taxon>Tracheophyta</taxon>
        <taxon>Spermatophyta</taxon>
        <taxon>Magnoliopsida</taxon>
        <taxon>eudicotyledons</taxon>
        <taxon>Gunneridae</taxon>
        <taxon>Pentapetalae</taxon>
        <taxon>rosids</taxon>
        <taxon>fabids</taxon>
        <taxon>Rosales</taxon>
        <taxon>Cannabaceae</taxon>
        <taxon>Parasponia</taxon>
    </lineage>
</organism>
<evidence type="ECO:0000313" key="2">
    <source>
        <dbReference type="EMBL" id="PON49700.1"/>
    </source>
</evidence>
<dbReference type="OrthoDB" id="10364495at2759"/>
<name>A0A2P5BLR2_PARAD</name>
<reference evidence="3" key="1">
    <citation type="submission" date="2016-06" db="EMBL/GenBank/DDBJ databases">
        <title>Parallel loss of symbiosis genes in relatives of nitrogen-fixing non-legume Parasponia.</title>
        <authorList>
            <person name="Van Velzen R."/>
            <person name="Holmer R."/>
            <person name="Bu F."/>
            <person name="Rutten L."/>
            <person name="Van Zeijl A."/>
            <person name="Liu W."/>
            <person name="Santuari L."/>
            <person name="Cao Q."/>
            <person name="Sharma T."/>
            <person name="Shen D."/>
            <person name="Roswanjaya Y."/>
            <person name="Wardhani T."/>
            <person name="Kalhor M.S."/>
            <person name="Jansen J."/>
            <person name="Van den Hoogen J."/>
            <person name="Gungor B."/>
            <person name="Hartog M."/>
            <person name="Hontelez J."/>
            <person name="Verver J."/>
            <person name="Yang W.-C."/>
            <person name="Schijlen E."/>
            <person name="Repin R."/>
            <person name="Schilthuizen M."/>
            <person name="Schranz E."/>
            <person name="Heidstra R."/>
            <person name="Miyata K."/>
            <person name="Fedorova E."/>
            <person name="Kohlen W."/>
            <person name="Bisseling T."/>
            <person name="Smit S."/>
            <person name="Geurts R."/>
        </authorList>
    </citation>
    <scope>NUCLEOTIDE SEQUENCE [LARGE SCALE GENOMIC DNA]</scope>
    <source>
        <strain evidence="3">cv. WU1-14</strain>
    </source>
</reference>
<evidence type="ECO:0000313" key="3">
    <source>
        <dbReference type="Proteomes" id="UP000237105"/>
    </source>
</evidence>
<comment type="caution">
    <text evidence="2">The sequence shown here is derived from an EMBL/GenBank/DDBJ whole genome shotgun (WGS) entry which is preliminary data.</text>
</comment>
<dbReference type="AlphaFoldDB" id="A0A2P5BLR2"/>
<protein>
    <submittedName>
        <fullName evidence="2">Uncharacterized protein</fullName>
    </submittedName>
</protein>
<dbReference type="Proteomes" id="UP000237105">
    <property type="component" value="Unassembled WGS sequence"/>
</dbReference>
<feature type="non-terminal residue" evidence="2">
    <location>
        <position position="1"/>
    </location>
</feature>
<feature type="compositionally biased region" description="Basic residues" evidence="1">
    <location>
        <begin position="14"/>
        <end position="31"/>
    </location>
</feature>
<accession>A0A2P5BLR2</accession>
<gene>
    <name evidence="2" type="ORF">PanWU01x14_228640</name>
</gene>
<keyword evidence="3" id="KW-1185">Reference proteome</keyword>